<protein>
    <submittedName>
        <fullName evidence="1">Uncharacterized protein</fullName>
    </submittedName>
</protein>
<dbReference type="EMBL" id="REGN01003481">
    <property type="protein sequence ID" value="RNA22364.1"/>
    <property type="molecule type" value="Genomic_DNA"/>
</dbReference>
<dbReference type="AlphaFoldDB" id="A0A3M7RFY7"/>
<dbReference type="Proteomes" id="UP000276133">
    <property type="component" value="Unassembled WGS sequence"/>
</dbReference>
<evidence type="ECO:0000313" key="2">
    <source>
        <dbReference type="Proteomes" id="UP000276133"/>
    </source>
</evidence>
<evidence type="ECO:0000313" key="1">
    <source>
        <dbReference type="EMBL" id="RNA22364.1"/>
    </source>
</evidence>
<accession>A0A3M7RFY7</accession>
<organism evidence="1 2">
    <name type="scientific">Brachionus plicatilis</name>
    <name type="common">Marine rotifer</name>
    <name type="synonym">Brachionus muelleri</name>
    <dbReference type="NCBI Taxonomy" id="10195"/>
    <lineage>
        <taxon>Eukaryota</taxon>
        <taxon>Metazoa</taxon>
        <taxon>Spiralia</taxon>
        <taxon>Gnathifera</taxon>
        <taxon>Rotifera</taxon>
        <taxon>Eurotatoria</taxon>
        <taxon>Monogononta</taxon>
        <taxon>Pseudotrocha</taxon>
        <taxon>Ploima</taxon>
        <taxon>Brachionidae</taxon>
        <taxon>Brachionus</taxon>
    </lineage>
</organism>
<reference evidence="1 2" key="1">
    <citation type="journal article" date="2018" name="Sci. Rep.">
        <title>Genomic signatures of local adaptation to the degree of environmental predictability in rotifers.</title>
        <authorList>
            <person name="Franch-Gras L."/>
            <person name="Hahn C."/>
            <person name="Garcia-Roger E.M."/>
            <person name="Carmona M.J."/>
            <person name="Serra M."/>
            <person name="Gomez A."/>
        </authorList>
    </citation>
    <scope>NUCLEOTIDE SEQUENCE [LARGE SCALE GENOMIC DNA]</scope>
    <source>
        <strain evidence="1">HYR1</strain>
    </source>
</reference>
<keyword evidence="2" id="KW-1185">Reference proteome</keyword>
<sequence>MSSVDVFEAEPKVGFQISEATGILVPAFVETLLKTILTLLNHYPFALTNKKLKNSTLIGKTLGKIFKYEHQNLKYFKL</sequence>
<name>A0A3M7RFY7_BRAPC</name>
<gene>
    <name evidence="1" type="ORF">BpHYR1_038262</name>
</gene>
<comment type="caution">
    <text evidence="1">The sequence shown here is derived from an EMBL/GenBank/DDBJ whole genome shotgun (WGS) entry which is preliminary data.</text>
</comment>
<proteinExistence type="predicted"/>